<sequence>MSARGVANGTALERANRPEASRPRMPDRPTDRSIATWSRHLKKTAIESEAI</sequence>
<proteinExistence type="predicted"/>
<feature type="region of interest" description="Disordered" evidence="1">
    <location>
        <begin position="1"/>
        <end position="51"/>
    </location>
</feature>
<protein>
    <submittedName>
        <fullName evidence="2">Uncharacterized protein</fullName>
    </submittedName>
</protein>
<dbReference type="Proteomes" id="UP001416858">
    <property type="component" value="Unassembled WGS sequence"/>
</dbReference>
<evidence type="ECO:0000313" key="3">
    <source>
        <dbReference type="Proteomes" id="UP001416858"/>
    </source>
</evidence>
<evidence type="ECO:0000313" key="2">
    <source>
        <dbReference type="EMBL" id="GAA5505160.1"/>
    </source>
</evidence>
<feature type="compositionally biased region" description="Basic and acidic residues" evidence="1">
    <location>
        <begin position="14"/>
        <end position="31"/>
    </location>
</feature>
<keyword evidence="3" id="KW-1185">Reference proteome</keyword>
<dbReference type="EMBL" id="BAABRO010000001">
    <property type="protein sequence ID" value="GAA5505160.1"/>
    <property type="molecule type" value="Genomic_DNA"/>
</dbReference>
<evidence type="ECO:0000256" key="1">
    <source>
        <dbReference type="SAM" id="MobiDB-lite"/>
    </source>
</evidence>
<gene>
    <name evidence="2" type="ORF">Rcae01_00601</name>
</gene>
<organism evidence="2 3">
    <name type="scientific">Novipirellula caenicola</name>
    <dbReference type="NCBI Taxonomy" id="1536901"/>
    <lineage>
        <taxon>Bacteria</taxon>
        <taxon>Pseudomonadati</taxon>
        <taxon>Planctomycetota</taxon>
        <taxon>Planctomycetia</taxon>
        <taxon>Pirellulales</taxon>
        <taxon>Pirellulaceae</taxon>
        <taxon>Novipirellula</taxon>
    </lineage>
</organism>
<comment type="caution">
    <text evidence="2">The sequence shown here is derived from an EMBL/GenBank/DDBJ whole genome shotgun (WGS) entry which is preliminary data.</text>
</comment>
<reference evidence="2 3" key="1">
    <citation type="submission" date="2024-02" db="EMBL/GenBank/DDBJ databases">
        <title>Rhodopirellula caenicola NBRC 110016.</title>
        <authorList>
            <person name="Ichikawa N."/>
            <person name="Katano-Makiyama Y."/>
            <person name="Hidaka K."/>
        </authorList>
    </citation>
    <scope>NUCLEOTIDE SEQUENCE [LARGE SCALE GENOMIC DNA]</scope>
    <source>
        <strain evidence="2 3">NBRC 110016</strain>
    </source>
</reference>
<name>A0ABP9VLL1_9BACT</name>
<accession>A0ABP9VLL1</accession>